<name>A0A7R9CB80_TIMCR</name>
<reference evidence="1" key="1">
    <citation type="submission" date="2020-11" db="EMBL/GenBank/DDBJ databases">
        <authorList>
            <person name="Tran Van P."/>
        </authorList>
    </citation>
    <scope>NUCLEOTIDE SEQUENCE</scope>
</reference>
<evidence type="ECO:0008006" key="2">
    <source>
        <dbReference type="Google" id="ProtNLM"/>
    </source>
</evidence>
<sequence length="115" mass="13219">MGLGLRGEGEKESQQPIRERWDVVTCKPLFFKEPHCNLVGMNNTLPYPQCCPHYDCTKDVYSSKGTHSVYIQKVPVERLLCSLVLALLLVLPQDRLPHLLLDLWAVRRLYRCVAP</sequence>
<organism evidence="1">
    <name type="scientific">Timema cristinae</name>
    <name type="common">Walking stick</name>
    <dbReference type="NCBI Taxonomy" id="61476"/>
    <lineage>
        <taxon>Eukaryota</taxon>
        <taxon>Metazoa</taxon>
        <taxon>Ecdysozoa</taxon>
        <taxon>Arthropoda</taxon>
        <taxon>Hexapoda</taxon>
        <taxon>Insecta</taxon>
        <taxon>Pterygota</taxon>
        <taxon>Neoptera</taxon>
        <taxon>Polyneoptera</taxon>
        <taxon>Phasmatodea</taxon>
        <taxon>Timematodea</taxon>
        <taxon>Timematoidea</taxon>
        <taxon>Timematidae</taxon>
        <taxon>Timema</taxon>
    </lineage>
</organism>
<proteinExistence type="predicted"/>
<evidence type="ECO:0000313" key="1">
    <source>
        <dbReference type="EMBL" id="CAD7392487.1"/>
    </source>
</evidence>
<dbReference type="AlphaFoldDB" id="A0A7R9CB80"/>
<gene>
    <name evidence="1" type="ORF">TCEB3V08_LOCUS510</name>
</gene>
<protein>
    <recommendedName>
        <fullName evidence="2">Single domain-containing protein</fullName>
    </recommendedName>
</protein>
<accession>A0A7R9CB80</accession>
<dbReference type="EMBL" id="OC316553">
    <property type="protein sequence ID" value="CAD7392487.1"/>
    <property type="molecule type" value="Genomic_DNA"/>
</dbReference>